<dbReference type="KEGG" id="mtm:MYCTH_2305106"/>
<dbReference type="SUPFAM" id="SSF52047">
    <property type="entry name" value="RNI-like"/>
    <property type="match status" value="1"/>
</dbReference>
<sequence>MAVSGSESSDSIASPPTTIPSSPASADSEHRPFSIRSLKSRPWHSFASKDRDGTPDGGHSFRTHARRLSKSRPLSSSSRLEPPSRRSSTVSDDHARLSLSTTDSLSLSFANASLAASSVDWGAQHVEGSAPLEHDALLLKTKAPYLVVTSEYLVKTKSRADAVALLPGLSTEGQKRGHGGSAPEPLLVIPVDAIVSVFAAETTRPSFGIEVWWRSQPAGYASCRSEFFFATPAQRNELMHHITRAMRAGQQDQDGRVRCSPDVRALLERLNEAEEPRFQHRRPDIIPVVLRGFTRKEYMPKLEDASKKPQEAPAFYLVVGTYLCHLAEILKSKAGDPVCRHKSFGLVTLECLRGDWVVHEERFNITFRDPFQPPVTLELASRYYREVIRVLGMADRFLKPAWPQLWQTMEVFRVSGLKEPQYLVPKEDFGSFKRTLDAYLAAYRCQDVNWEINWKTRFAPEFRLLPGKRGPYSPLQLLAVLRALRYNDYFTSFSFRDVDLAVLYGLQDNAFSKANVAYLSRTCVALGPDEIEMLKVSPVLHQEFHALAFCSETIRQMDLGNCSKSFHAQVAQHRNQVPSLQFLTPILRLLRSGITKCNRLIVNGNTLPQFDVDDLAETMKCGAIQALDVSYCGLDDASLREMIVEPLSHYPGLLQSLSVSGNPGRLPAHILPGLFRYLTDIRELNLSGSIQAESHTEGSLLPFAALEGMENLEELNVSGYKLDPATFQDLERFLEYRSWRIDQGQPLRFHKLVLNHCGVTGSQAAQLFRAIGENRGMHLSLNGNPIEDGIEDLAAAISANQGPTGLYMEMIEFKEEAHYLALLKALTVTRHLTLLSLAGTAPSLSSPGPCSDELVATLHDLLARNTSIQFLDLSGFSGKLDDGQLPRGAGRALAGLAANTALTHLRIRNQNLHDDAGLLGRALAANATLRALDCRGNNFNLTSLRFLVDSIAGADRSALVEFPLPADERAAIWRNVLRGLQRTPTSVPLPAVGAATAAGAGNPGSNAIRDLLREEEALLRDVLEGLFATLENKLKENRARLLGDAVRLGRDRGGGEGDGADSQQREYSYRHRHRHRHQRSGSSGGAGLLAMDGGDDAWPSVGEIGGLGLDLGLDVGMWAPDTSPSTGSEPGGGHGSNGEAGPPPQTTTAQFEAVETVESAAPPSGPHGYQQHGGGAAASYHEGGIAGGMDSPTETLDPVSEAETPAEGQAPPGQHSIRVLVREAEEDRLPGDEDGDGDELFRKMVDDFRRAGFEV</sequence>
<evidence type="ECO:0000259" key="3">
    <source>
        <dbReference type="Pfam" id="PF25353"/>
    </source>
</evidence>
<feature type="compositionally biased region" description="Basic residues" evidence="2">
    <location>
        <begin position="1070"/>
        <end position="1079"/>
    </location>
</feature>
<feature type="region of interest" description="Disordered" evidence="2">
    <location>
        <begin position="1118"/>
        <end position="1240"/>
    </location>
</feature>
<dbReference type="eggNOG" id="ENOG502SBVI">
    <property type="taxonomic scope" value="Eukaryota"/>
</dbReference>
<dbReference type="STRING" id="573729.G2QC43"/>
<name>G2QC43_THET4</name>
<organism evidence="4 5">
    <name type="scientific">Thermothelomyces thermophilus (strain ATCC 42464 / BCRC 31852 / DSM 1799)</name>
    <name type="common">Sporotrichum thermophile</name>
    <dbReference type="NCBI Taxonomy" id="573729"/>
    <lineage>
        <taxon>Eukaryota</taxon>
        <taxon>Fungi</taxon>
        <taxon>Dikarya</taxon>
        <taxon>Ascomycota</taxon>
        <taxon>Pezizomycotina</taxon>
        <taxon>Sordariomycetes</taxon>
        <taxon>Sordariomycetidae</taxon>
        <taxon>Sordariales</taxon>
        <taxon>Chaetomiaceae</taxon>
        <taxon>Thermothelomyces</taxon>
    </lineage>
</organism>
<dbReference type="Proteomes" id="UP000007322">
    <property type="component" value="Chromosome 3"/>
</dbReference>
<dbReference type="HOGENOM" id="CLU_003789_1_0_1"/>
<dbReference type="OMA" id="CEDAPCF"/>
<feature type="compositionally biased region" description="Basic and acidic residues" evidence="2">
    <location>
        <begin position="1220"/>
        <end position="1231"/>
    </location>
</feature>
<evidence type="ECO:0000256" key="2">
    <source>
        <dbReference type="SAM" id="MobiDB-lite"/>
    </source>
</evidence>
<keyword evidence="1" id="KW-0677">Repeat</keyword>
<dbReference type="InterPro" id="IPR052201">
    <property type="entry name" value="LRR-containing_regulator"/>
</dbReference>
<feature type="compositionally biased region" description="Gly residues" evidence="2">
    <location>
        <begin position="1129"/>
        <end position="1138"/>
    </location>
</feature>
<proteinExistence type="predicted"/>
<evidence type="ECO:0000313" key="5">
    <source>
        <dbReference type="Proteomes" id="UP000007322"/>
    </source>
</evidence>
<dbReference type="PANTHER" id="PTHR24111">
    <property type="entry name" value="LEUCINE-RICH REPEAT-CONTAINING PROTEIN 34"/>
    <property type="match status" value="1"/>
</dbReference>
<dbReference type="OrthoDB" id="120976at2759"/>
<feature type="domain" description="LRR-containing protein second PH" evidence="3">
    <location>
        <begin position="284"/>
        <end position="406"/>
    </location>
</feature>
<dbReference type="PANTHER" id="PTHR24111:SF0">
    <property type="entry name" value="LEUCINE-RICH REPEAT-CONTAINING PROTEIN"/>
    <property type="match status" value="1"/>
</dbReference>
<feature type="compositionally biased region" description="Basic residues" evidence="2">
    <location>
        <begin position="61"/>
        <end position="70"/>
    </location>
</feature>
<dbReference type="Pfam" id="PF25353">
    <property type="entry name" value="PH_2nd_LRR"/>
    <property type="match status" value="1"/>
</dbReference>
<gene>
    <name evidence="4" type="ORF">MYCTH_2305106</name>
</gene>
<evidence type="ECO:0000313" key="4">
    <source>
        <dbReference type="EMBL" id="AEO58072.1"/>
    </source>
</evidence>
<feature type="region of interest" description="Disordered" evidence="2">
    <location>
        <begin position="1048"/>
        <end position="1091"/>
    </location>
</feature>
<feature type="region of interest" description="Disordered" evidence="2">
    <location>
        <begin position="1"/>
        <end position="95"/>
    </location>
</feature>
<feature type="compositionally biased region" description="Low complexity" evidence="2">
    <location>
        <begin position="8"/>
        <end position="26"/>
    </location>
</feature>
<dbReference type="InterPro" id="IPR032675">
    <property type="entry name" value="LRR_dom_sf"/>
</dbReference>
<protein>
    <recommendedName>
        <fullName evidence="3">LRR-containing protein second PH domain-containing protein</fullName>
    </recommendedName>
</protein>
<dbReference type="AlphaFoldDB" id="G2QC43"/>
<dbReference type="EMBL" id="CP003004">
    <property type="protein sequence ID" value="AEO58072.1"/>
    <property type="molecule type" value="Genomic_DNA"/>
</dbReference>
<accession>G2QC43</accession>
<dbReference type="RefSeq" id="XP_003663317.1">
    <property type="nucleotide sequence ID" value="XM_003663269.1"/>
</dbReference>
<dbReference type="VEuPathDB" id="FungiDB:MYCTH_2305106"/>
<dbReference type="InterPro" id="IPR057334">
    <property type="entry name" value="PH_2nd_LRR"/>
</dbReference>
<reference evidence="4 5" key="1">
    <citation type="journal article" date="2011" name="Nat. Biotechnol.">
        <title>Comparative genomic analysis of the thermophilic biomass-degrading fungi Myceliophthora thermophila and Thielavia terrestris.</title>
        <authorList>
            <person name="Berka R.M."/>
            <person name="Grigoriev I.V."/>
            <person name="Otillar R."/>
            <person name="Salamov A."/>
            <person name="Grimwood J."/>
            <person name="Reid I."/>
            <person name="Ishmael N."/>
            <person name="John T."/>
            <person name="Darmond C."/>
            <person name="Moisan M.-C."/>
            <person name="Henrissat B."/>
            <person name="Coutinho P.M."/>
            <person name="Lombard V."/>
            <person name="Natvig D.O."/>
            <person name="Lindquist E."/>
            <person name="Schmutz J."/>
            <person name="Lucas S."/>
            <person name="Harris P."/>
            <person name="Powlowski J."/>
            <person name="Bellemare A."/>
            <person name="Taylor D."/>
            <person name="Butler G."/>
            <person name="de Vries R.P."/>
            <person name="Allijn I.E."/>
            <person name="van den Brink J."/>
            <person name="Ushinsky S."/>
            <person name="Storms R."/>
            <person name="Powell A.J."/>
            <person name="Paulsen I.T."/>
            <person name="Elbourne L.D.H."/>
            <person name="Baker S.E."/>
            <person name="Magnuson J."/>
            <person name="LaBoissiere S."/>
            <person name="Clutterbuck A.J."/>
            <person name="Martinez D."/>
            <person name="Wogulis M."/>
            <person name="de Leon A.L."/>
            <person name="Rey M.W."/>
            <person name="Tsang A."/>
        </authorList>
    </citation>
    <scope>NUCLEOTIDE SEQUENCE [LARGE SCALE GENOMIC DNA]</scope>
    <source>
        <strain evidence="5">ATCC 42464 / BCRC 31852 / DSM 1799</strain>
    </source>
</reference>
<dbReference type="Gene3D" id="3.80.10.10">
    <property type="entry name" value="Ribonuclease Inhibitor"/>
    <property type="match status" value="1"/>
</dbReference>
<keyword evidence="5" id="KW-1185">Reference proteome</keyword>
<dbReference type="InParanoid" id="G2QC43"/>
<dbReference type="GeneID" id="11507943"/>
<feature type="compositionally biased region" description="Low complexity" evidence="2">
    <location>
        <begin position="71"/>
        <end position="88"/>
    </location>
</feature>
<evidence type="ECO:0000256" key="1">
    <source>
        <dbReference type="ARBA" id="ARBA00022737"/>
    </source>
</evidence>